<gene>
    <name evidence="1" type="ORF">FRW55_00705</name>
</gene>
<dbReference type="Proteomes" id="UP000318927">
    <property type="component" value="Chromosome"/>
</dbReference>
<accession>A0A5B8JZG0</accession>
<reference evidence="1 2" key="1">
    <citation type="journal article" date="2019" name="Microbiol. Resour. Announc.">
        <title>Complete Genome Sequences of Three Mycoplasma anserisalpingitis (Mycoplasma sp. 1220) Strains.</title>
        <authorList>
            <person name="Grozner D."/>
            <person name="Forro B."/>
            <person name="Kovacs A.B."/>
            <person name="Marton S."/>
            <person name="Banyai K."/>
            <person name="Kreizinger Z."/>
            <person name="Sulyok K.M."/>
            <person name="Gyuranecz M."/>
        </authorList>
    </citation>
    <scope>NUCLEOTIDE SEQUENCE [LARGE SCALE GENOMIC DNA]</scope>
    <source>
        <strain evidence="1 2">ATCC:BAA-2147</strain>
    </source>
</reference>
<evidence type="ECO:0000313" key="2">
    <source>
        <dbReference type="Proteomes" id="UP000318927"/>
    </source>
</evidence>
<protein>
    <recommendedName>
        <fullName evidence="3">Type III toxin-antitoxin system ToxN/AbiQ family toxin</fullName>
    </recommendedName>
</protein>
<dbReference type="Gene3D" id="3.10.129.130">
    <property type="match status" value="1"/>
</dbReference>
<dbReference type="GO" id="GO:0004521">
    <property type="term" value="F:RNA endonuclease activity"/>
    <property type="evidence" value="ECO:0007669"/>
    <property type="project" value="InterPro"/>
</dbReference>
<proteinExistence type="predicted"/>
<dbReference type="GO" id="GO:0003723">
    <property type="term" value="F:RNA binding"/>
    <property type="evidence" value="ECO:0007669"/>
    <property type="project" value="InterPro"/>
</dbReference>
<dbReference type="AlphaFoldDB" id="A0A5B8JZG0"/>
<dbReference type="Pfam" id="PF13958">
    <property type="entry name" value="ToxN_toxin"/>
    <property type="match status" value="1"/>
</dbReference>
<name>A0A5B8JZG0_9MOLU</name>
<organism evidence="1 2">
    <name type="scientific">Mycoplasma anserisalpingitidis</name>
    <dbReference type="NCBI Taxonomy" id="519450"/>
    <lineage>
        <taxon>Bacteria</taxon>
        <taxon>Bacillati</taxon>
        <taxon>Mycoplasmatota</taxon>
        <taxon>Mollicutes</taxon>
        <taxon>Mycoplasmataceae</taxon>
        <taxon>Mycoplasma</taxon>
    </lineage>
</organism>
<dbReference type="EMBL" id="CP042295">
    <property type="protein sequence ID" value="QDY86688.1"/>
    <property type="molecule type" value="Genomic_DNA"/>
</dbReference>
<evidence type="ECO:0008006" key="3">
    <source>
        <dbReference type="Google" id="ProtNLM"/>
    </source>
</evidence>
<evidence type="ECO:0000313" key="1">
    <source>
        <dbReference type="EMBL" id="QDY86688.1"/>
    </source>
</evidence>
<dbReference type="InterPro" id="IPR025911">
    <property type="entry name" value="ToxN/AbiQ_toxin"/>
</dbReference>
<dbReference type="InterPro" id="IPR053735">
    <property type="entry name" value="Type_III_TA_endoRNase"/>
</dbReference>
<sequence length="88" mass="10642">MSENKMKFENRLAFYIVNIDYLEYLHKYDYEVQYNSEYKKKIKPHLGIIVENENNQTFLIPLTSPKMNIRTSKRMCSNITKFITKIIN</sequence>
<dbReference type="KEGG" id="mans:FRW55_00705"/>
<dbReference type="OrthoDB" id="399637at2"/>
<keyword evidence="2" id="KW-1185">Reference proteome</keyword>